<evidence type="ECO:0000256" key="1">
    <source>
        <dbReference type="ARBA" id="ARBA00022741"/>
    </source>
</evidence>
<feature type="domain" description="ATPase AAA-type core" evidence="3">
    <location>
        <begin position="25"/>
        <end position="81"/>
    </location>
</feature>
<evidence type="ECO:0000313" key="4">
    <source>
        <dbReference type="EMBL" id="KAL2347809.1"/>
    </source>
</evidence>
<dbReference type="InterPro" id="IPR003959">
    <property type="entry name" value="ATPase_AAA_core"/>
</dbReference>
<dbReference type="InterPro" id="IPR027417">
    <property type="entry name" value="P-loop_NTPase"/>
</dbReference>
<evidence type="ECO:0000259" key="3">
    <source>
        <dbReference type="Pfam" id="PF00004"/>
    </source>
</evidence>
<keyword evidence="1" id="KW-0547">Nucleotide-binding</keyword>
<reference evidence="4 5" key="1">
    <citation type="submission" date="2024-08" db="EMBL/GenBank/DDBJ databases">
        <title>Insights into the chromosomal genome structure of Flemingia macrophylla.</title>
        <authorList>
            <person name="Ding Y."/>
            <person name="Zhao Y."/>
            <person name="Bi W."/>
            <person name="Wu M."/>
            <person name="Zhao G."/>
            <person name="Gong Y."/>
            <person name="Li W."/>
            <person name="Zhang P."/>
        </authorList>
    </citation>
    <scope>NUCLEOTIDE SEQUENCE [LARGE SCALE GENOMIC DNA]</scope>
    <source>
        <strain evidence="4">DYQJB</strain>
        <tissue evidence="4">Leaf</tissue>
    </source>
</reference>
<gene>
    <name evidence="4" type="ORF">Fmac_001809</name>
</gene>
<keyword evidence="5" id="KW-1185">Reference proteome</keyword>
<name>A0ABD1NI62_9FABA</name>
<protein>
    <recommendedName>
        <fullName evidence="3">ATPase AAA-type core domain-containing protein</fullName>
    </recommendedName>
</protein>
<accession>A0ABD1NI62</accession>
<sequence>MMYKSSKDFHNFDDEFGLDLSTGFFLYGPSGCGKTLVGNAAGVSFRHIKGLDILNEYVGAREINVRKIFDVARTCAPSSVARCVFVEDGRVIASEVGTEPQRHTKCNLIKMNSFMFSDLICKGEYRRCLQQFLKFITQWKHYWTKEFHIPPKHYYALNSDNYMKEKCK</sequence>
<dbReference type="Pfam" id="PF00004">
    <property type="entry name" value="AAA"/>
    <property type="match status" value="1"/>
</dbReference>
<dbReference type="SUPFAM" id="SSF52540">
    <property type="entry name" value="P-loop containing nucleoside triphosphate hydrolases"/>
    <property type="match status" value="1"/>
</dbReference>
<dbReference type="PANTHER" id="PTHR23077:SF171">
    <property type="entry name" value="NUCLEAR VALOSIN-CONTAINING PROTEIN-LIKE"/>
    <property type="match status" value="1"/>
</dbReference>
<organism evidence="4 5">
    <name type="scientific">Flemingia macrophylla</name>
    <dbReference type="NCBI Taxonomy" id="520843"/>
    <lineage>
        <taxon>Eukaryota</taxon>
        <taxon>Viridiplantae</taxon>
        <taxon>Streptophyta</taxon>
        <taxon>Embryophyta</taxon>
        <taxon>Tracheophyta</taxon>
        <taxon>Spermatophyta</taxon>
        <taxon>Magnoliopsida</taxon>
        <taxon>eudicotyledons</taxon>
        <taxon>Gunneridae</taxon>
        <taxon>Pentapetalae</taxon>
        <taxon>rosids</taxon>
        <taxon>fabids</taxon>
        <taxon>Fabales</taxon>
        <taxon>Fabaceae</taxon>
        <taxon>Papilionoideae</taxon>
        <taxon>50 kb inversion clade</taxon>
        <taxon>NPAAA clade</taxon>
        <taxon>indigoferoid/millettioid clade</taxon>
        <taxon>Phaseoleae</taxon>
        <taxon>Flemingia</taxon>
    </lineage>
</organism>
<dbReference type="PANTHER" id="PTHR23077">
    <property type="entry name" value="AAA-FAMILY ATPASE"/>
    <property type="match status" value="1"/>
</dbReference>
<dbReference type="GO" id="GO:0005524">
    <property type="term" value="F:ATP binding"/>
    <property type="evidence" value="ECO:0007669"/>
    <property type="project" value="UniProtKB-KW"/>
</dbReference>
<dbReference type="InterPro" id="IPR050168">
    <property type="entry name" value="AAA_ATPase_domain"/>
</dbReference>
<dbReference type="Gene3D" id="3.40.50.300">
    <property type="entry name" value="P-loop containing nucleotide triphosphate hydrolases"/>
    <property type="match status" value="1"/>
</dbReference>
<evidence type="ECO:0000313" key="5">
    <source>
        <dbReference type="Proteomes" id="UP001603857"/>
    </source>
</evidence>
<dbReference type="Proteomes" id="UP001603857">
    <property type="component" value="Unassembled WGS sequence"/>
</dbReference>
<dbReference type="EMBL" id="JBGMDY010000001">
    <property type="protein sequence ID" value="KAL2347809.1"/>
    <property type="molecule type" value="Genomic_DNA"/>
</dbReference>
<proteinExistence type="predicted"/>
<dbReference type="AlphaFoldDB" id="A0ABD1NI62"/>
<comment type="caution">
    <text evidence="4">The sequence shown here is derived from an EMBL/GenBank/DDBJ whole genome shotgun (WGS) entry which is preliminary data.</text>
</comment>
<keyword evidence="2" id="KW-0067">ATP-binding</keyword>
<evidence type="ECO:0000256" key="2">
    <source>
        <dbReference type="ARBA" id="ARBA00022840"/>
    </source>
</evidence>